<evidence type="ECO:0000256" key="1">
    <source>
        <dbReference type="ARBA" id="ARBA00022676"/>
    </source>
</evidence>
<keyword evidence="2" id="KW-0808">Transferase</keyword>
<organism evidence="3 4">
    <name type="scientific">Fimbriimonas ginsengisoli</name>
    <dbReference type="NCBI Taxonomy" id="1005039"/>
    <lineage>
        <taxon>Bacteria</taxon>
        <taxon>Bacillati</taxon>
        <taxon>Armatimonadota</taxon>
        <taxon>Fimbriimonadia</taxon>
        <taxon>Fimbriimonadales</taxon>
        <taxon>Fimbriimonadaceae</taxon>
        <taxon>Fimbriimonas</taxon>
    </lineage>
</organism>
<dbReference type="Gene3D" id="3.40.50.2000">
    <property type="entry name" value="Glycogen Phosphorylase B"/>
    <property type="match status" value="2"/>
</dbReference>
<dbReference type="InterPro" id="IPR051199">
    <property type="entry name" value="LPS_LOS_Heptosyltrfase"/>
</dbReference>
<evidence type="ECO:0008006" key="5">
    <source>
        <dbReference type="Google" id="ProtNLM"/>
    </source>
</evidence>
<sequence length="305" mass="33083">MSVPVADSVRRAAPDARIVWAVESRCSPVVDRLRLVSAVHEFPRDRWKRTRWSPTTWRDQMIAYTRLRRERFELGVDLQGHSKTALCLRLAKPARRLASRATDALARRLNPLASGDPESMHAVDWNLHVLSMLGEFPREAHWTMPDLACERLALRGRVPKGLLATIATATGTPAKSYPPEGWAEVAKGLTAMGMRVAFLGGPGDPRPQAAGTTDLVDKLKLSETMAAVAMSAIHLAGDTGTGHMAAAYGVPVVSVFGPTRPEQYRPYTSNGIALREGPDPASVKPKAILEAAATLLGSHETALPH</sequence>
<dbReference type="EMBL" id="JACOSL010000059">
    <property type="protein sequence ID" value="MBI1757339.1"/>
    <property type="molecule type" value="Genomic_DNA"/>
</dbReference>
<dbReference type="Pfam" id="PF01075">
    <property type="entry name" value="Glyco_transf_9"/>
    <property type="match status" value="1"/>
</dbReference>
<evidence type="ECO:0000313" key="3">
    <source>
        <dbReference type="EMBL" id="MBI1757339.1"/>
    </source>
</evidence>
<dbReference type="Proteomes" id="UP000727962">
    <property type="component" value="Unassembled WGS sequence"/>
</dbReference>
<dbReference type="GO" id="GO:0008713">
    <property type="term" value="F:ADP-heptose-lipopolysaccharide heptosyltransferase activity"/>
    <property type="evidence" value="ECO:0007669"/>
    <property type="project" value="TreeGrafter"/>
</dbReference>
<gene>
    <name evidence="3" type="ORF">HYR64_09565</name>
</gene>
<dbReference type="CDD" id="cd03789">
    <property type="entry name" value="GT9_LPS_heptosyltransferase"/>
    <property type="match status" value="1"/>
</dbReference>
<protein>
    <recommendedName>
        <fullName evidence="5">Glycosyltransferase family 9 protein</fullName>
    </recommendedName>
</protein>
<evidence type="ECO:0000313" key="4">
    <source>
        <dbReference type="Proteomes" id="UP000727962"/>
    </source>
</evidence>
<dbReference type="PANTHER" id="PTHR30160">
    <property type="entry name" value="TETRAACYLDISACCHARIDE 4'-KINASE-RELATED"/>
    <property type="match status" value="1"/>
</dbReference>
<evidence type="ECO:0000256" key="2">
    <source>
        <dbReference type="ARBA" id="ARBA00022679"/>
    </source>
</evidence>
<dbReference type="AlphaFoldDB" id="A0A931LU24"/>
<dbReference type="PANTHER" id="PTHR30160:SF7">
    <property type="entry name" value="ADP-HEPTOSE--LPS HEPTOSYLTRANSFERASE 2"/>
    <property type="match status" value="1"/>
</dbReference>
<dbReference type="GO" id="GO:0009244">
    <property type="term" value="P:lipopolysaccharide core region biosynthetic process"/>
    <property type="evidence" value="ECO:0007669"/>
    <property type="project" value="TreeGrafter"/>
</dbReference>
<dbReference type="InterPro" id="IPR002201">
    <property type="entry name" value="Glyco_trans_9"/>
</dbReference>
<reference evidence="3" key="1">
    <citation type="submission" date="2020-07" db="EMBL/GenBank/DDBJ databases">
        <title>Huge and variable diversity of episymbiotic CPR bacteria and DPANN archaea in groundwater ecosystems.</title>
        <authorList>
            <person name="He C.Y."/>
            <person name="Keren R."/>
            <person name="Whittaker M."/>
            <person name="Farag I.F."/>
            <person name="Doudna J."/>
            <person name="Cate J.H.D."/>
            <person name="Banfield J.F."/>
        </authorList>
    </citation>
    <scope>NUCLEOTIDE SEQUENCE</scope>
    <source>
        <strain evidence="3">NC_groundwater_17_Pr7_B-0.1um_64_12</strain>
    </source>
</reference>
<keyword evidence="1" id="KW-0328">Glycosyltransferase</keyword>
<accession>A0A931LU24</accession>
<dbReference type="SUPFAM" id="SSF53756">
    <property type="entry name" value="UDP-Glycosyltransferase/glycogen phosphorylase"/>
    <property type="match status" value="1"/>
</dbReference>
<name>A0A931LU24_FIMGI</name>
<proteinExistence type="predicted"/>
<comment type="caution">
    <text evidence="3">The sequence shown here is derived from an EMBL/GenBank/DDBJ whole genome shotgun (WGS) entry which is preliminary data.</text>
</comment>
<dbReference type="GO" id="GO:0005829">
    <property type="term" value="C:cytosol"/>
    <property type="evidence" value="ECO:0007669"/>
    <property type="project" value="TreeGrafter"/>
</dbReference>